<accession>A0A9P7BTT7</accession>
<evidence type="ECO:0000313" key="4">
    <source>
        <dbReference type="EMBL" id="KAG1310293.1"/>
    </source>
</evidence>
<dbReference type="GO" id="GO:0000981">
    <property type="term" value="F:DNA-binding transcription factor activity, RNA polymerase II-specific"/>
    <property type="evidence" value="ECO:0007669"/>
    <property type="project" value="InterPro"/>
</dbReference>
<dbReference type="PROSITE" id="PS50048">
    <property type="entry name" value="ZN2_CY6_FUNGAL_2"/>
    <property type="match status" value="1"/>
</dbReference>
<dbReference type="Gene3D" id="4.10.240.10">
    <property type="entry name" value="Zn(2)-C6 fungal-type DNA-binding domain"/>
    <property type="match status" value="1"/>
</dbReference>
<feature type="domain" description="Zn(2)-C6 fungal-type" evidence="3">
    <location>
        <begin position="30"/>
        <end position="63"/>
    </location>
</feature>
<dbReference type="PANTHER" id="PTHR31668">
    <property type="entry name" value="GLUCOSE TRANSPORT TRANSCRIPTION REGULATOR RGT1-RELATED-RELATED"/>
    <property type="match status" value="1"/>
</dbReference>
<gene>
    <name evidence="4" type="ORF">G6F64_004669</name>
</gene>
<dbReference type="CDD" id="cd12148">
    <property type="entry name" value="fungal_TF_MHR"/>
    <property type="match status" value="1"/>
</dbReference>
<reference evidence="4" key="1">
    <citation type="journal article" date="2020" name="Microb. Genom.">
        <title>Genetic diversity of clinical and environmental Mucorales isolates obtained from an investigation of mucormycosis cases among solid organ transplant recipients.</title>
        <authorList>
            <person name="Nguyen M.H."/>
            <person name="Kaul D."/>
            <person name="Muto C."/>
            <person name="Cheng S.J."/>
            <person name="Richter R.A."/>
            <person name="Bruno V.M."/>
            <person name="Liu G."/>
            <person name="Beyhan S."/>
            <person name="Sundermann A.J."/>
            <person name="Mounaud S."/>
            <person name="Pasculle A.W."/>
            <person name="Nierman W.C."/>
            <person name="Driscoll E."/>
            <person name="Cumbie R."/>
            <person name="Clancy C.J."/>
            <person name="Dupont C.L."/>
        </authorList>
    </citation>
    <scope>NUCLEOTIDE SEQUENCE</scope>
    <source>
        <strain evidence="4">GL11</strain>
    </source>
</reference>
<evidence type="ECO:0000256" key="2">
    <source>
        <dbReference type="SAM" id="MobiDB-lite"/>
    </source>
</evidence>
<dbReference type="InterPro" id="IPR001138">
    <property type="entry name" value="Zn2Cys6_DnaBD"/>
</dbReference>
<dbReference type="SMART" id="SM00066">
    <property type="entry name" value="GAL4"/>
    <property type="match status" value="1"/>
</dbReference>
<comment type="caution">
    <text evidence="4">The sequence shown here is derived from an EMBL/GenBank/DDBJ whole genome shotgun (WGS) entry which is preliminary data.</text>
</comment>
<dbReference type="InterPro" id="IPR036864">
    <property type="entry name" value="Zn2-C6_fun-type_DNA-bd_sf"/>
</dbReference>
<dbReference type="Proteomes" id="UP000716291">
    <property type="component" value="Unassembled WGS sequence"/>
</dbReference>
<feature type="compositionally biased region" description="Low complexity" evidence="2">
    <location>
        <begin position="562"/>
        <end position="575"/>
    </location>
</feature>
<proteinExistence type="predicted"/>
<feature type="region of interest" description="Disordered" evidence="2">
    <location>
        <begin position="539"/>
        <end position="584"/>
    </location>
</feature>
<organism evidence="4 5">
    <name type="scientific">Rhizopus oryzae</name>
    <name type="common">Mucormycosis agent</name>
    <name type="synonym">Rhizopus arrhizus var. delemar</name>
    <dbReference type="NCBI Taxonomy" id="64495"/>
    <lineage>
        <taxon>Eukaryota</taxon>
        <taxon>Fungi</taxon>
        <taxon>Fungi incertae sedis</taxon>
        <taxon>Mucoromycota</taxon>
        <taxon>Mucoromycotina</taxon>
        <taxon>Mucoromycetes</taxon>
        <taxon>Mucorales</taxon>
        <taxon>Mucorineae</taxon>
        <taxon>Rhizopodaceae</taxon>
        <taxon>Rhizopus</taxon>
    </lineage>
</organism>
<keyword evidence="5" id="KW-1185">Reference proteome</keyword>
<keyword evidence="1" id="KW-0539">Nucleus</keyword>
<sequence>MTHPKKKITEYHFIDVNDPERYKKIKVTRACDFCRKRKSKCDLGVPGSGSCSNCKKAKIQCKFSSINHSKPNKQKSTEQLSINYQQQQQQQPSFFSVDSKGHCTFEKDMSSAYVHLNLMPTADNVLYCSNQLEDELFEIYFAFVHPFYPILDSYNTLQALKYNRDNFQPALKWIILALALHFHSPATVDNCEYTAATYYQYALTQMDYIPCLVNIQTLLLMYKYQEIITPIGVPFSIEAIQHLKEAKIMIDQISPNSDLPVPWTMENEFVCRASWIWYINLSFSNLADPRCKDMISFAVPPSRLPSLTDTEQYDKTSLNITCNFLHLISLTIIYSQTTCFISNNATLFSSTDHPAFSKIVAQLQVWHRTLPNHLLSSLSADPPPSYPAQPIPLEDDGSKTASFVAYLGLIRDTLELLFILHQHPFPGAKFALDLATRAQRLTLNDPHLSRFASIQGNRLIVYGLALALQALQYDAQCNQSDKVKNRIDPFMDLAIQILHQIPVSSKLSMAIQDMKHPFPQNNCSSVHYPVIKEPSVYYNTTSAPTSDRSMSAYDESRDMDHTQSYQSSSTSTITSDTHHHHQQNHHQSWNSYQWDCGTSQGYDTNLLQDSKYRFSNMQDARTPPAEQHTSPRIVHDNYFQSKTREMQILMAPMPQDIINPSFEFYPSKSCKHRPQF</sequence>
<dbReference type="GO" id="GO:0008270">
    <property type="term" value="F:zinc ion binding"/>
    <property type="evidence" value="ECO:0007669"/>
    <property type="project" value="InterPro"/>
</dbReference>
<protein>
    <recommendedName>
        <fullName evidence="3">Zn(2)-C6 fungal-type domain-containing protein</fullName>
    </recommendedName>
</protein>
<dbReference type="PROSITE" id="PS00463">
    <property type="entry name" value="ZN2_CY6_FUNGAL_1"/>
    <property type="match status" value="1"/>
</dbReference>
<feature type="compositionally biased region" description="Polar residues" evidence="2">
    <location>
        <begin position="539"/>
        <end position="549"/>
    </location>
</feature>
<dbReference type="AlphaFoldDB" id="A0A9P7BTT7"/>
<name>A0A9P7BTT7_RHIOR</name>
<dbReference type="EMBL" id="JAANQT010000526">
    <property type="protein sequence ID" value="KAG1310293.1"/>
    <property type="molecule type" value="Genomic_DNA"/>
</dbReference>
<evidence type="ECO:0000256" key="1">
    <source>
        <dbReference type="ARBA" id="ARBA00023242"/>
    </source>
</evidence>
<dbReference type="SUPFAM" id="SSF57701">
    <property type="entry name" value="Zn2/Cys6 DNA-binding domain"/>
    <property type="match status" value="1"/>
</dbReference>
<dbReference type="Pfam" id="PF00172">
    <property type="entry name" value="Zn_clus"/>
    <property type="match status" value="1"/>
</dbReference>
<evidence type="ECO:0000259" key="3">
    <source>
        <dbReference type="PROSITE" id="PS50048"/>
    </source>
</evidence>
<dbReference type="CDD" id="cd00067">
    <property type="entry name" value="GAL4"/>
    <property type="match status" value="1"/>
</dbReference>
<dbReference type="InterPro" id="IPR050797">
    <property type="entry name" value="Carb_Metab_Trans_Reg"/>
</dbReference>
<evidence type="ECO:0000313" key="5">
    <source>
        <dbReference type="Proteomes" id="UP000716291"/>
    </source>
</evidence>